<evidence type="ECO:0000313" key="4">
    <source>
        <dbReference type="EMBL" id="EEC51669.1"/>
    </source>
</evidence>
<keyword evidence="3" id="KW-0472">Membrane</keyword>
<evidence type="ECO:0008006" key="6">
    <source>
        <dbReference type="Google" id="ProtNLM"/>
    </source>
</evidence>
<dbReference type="InParanoid" id="B7FPG4"/>
<dbReference type="Proteomes" id="UP000000759">
    <property type="component" value="Chromosome 1"/>
</dbReference>
<dbReference type="EMBL" id="CM000605">
    <property type="protein sequence ID" value="EEC51669.1"/>
    <property type="molecule type" value="Genomic_DNA"/>
</dbReference>
<dbReference type="PANTHER" id="PTHR11567">
    <property type="entry name" value="ACID PHOSPHATASE-RELATED"/>
    <property type="match status" value="1"/>
</dbReference>
<name>B7FPG4_PHATC</name>
<feature type="region of interest" description="Disordered" evidence="2">
    <location>
        <begin position="661"/>
        <end position="681"/>
    </location>
</feature>
<dbReference type="GeneID" id="7196390"/>
<evidence type="ECO:0000256" key="3">
    <source>
        <dbReference type="SAM" id="Phobius"/>
    </source>
</evidence>
<dbReference type="InterPro" id="IPR000560">
    <property type="entry name" value="His_Pase_clade-2"/>
</dbReference>
<evidence type="ECO:0000256" key="2">
    <source>
        <dbReference type="SAM" id="MobiDB-lite"/>
    </source>
</evidence>
<evidence type="ECO:0000256" key="1">
    <source>
        <dbReference type="ARBA" id="ARBA00005375"/>
    </source>
</evidence>
<organism evidence="4 5">
    <name type="scientific">Phaeodactylum tricornutum (strain CCAP 1055/1)</name>
    <dbReference type="NCBI Taxonomy" id="556484"/>
    <lineage>
        <taxon>Eukaryota</taxon>
        <taxon>Sar</taxon>
        <taxon>Stramenopiles</taxon>
        <taxon>Ochrophyta</taxon>
        <taxon>Bacillariophyta</taxon>
        <taxon>Bacillariophyceae</taxon>
        <taxon>Bacillariophycidae</taxon>
        <taxon>Naviculales</taxon>
        <taxon>Phaeodactylaceae</taxon>
        <taxon>Phaeodactylum</taxon>
    </lineage>
</organism>
<accession>B7FPG4</accession>
<keyword evidence="3" id="KW-0812">Transmembrane</keyword>
<dbReference type="OrthoDB" id="10257284at2759"/>
<dbReference type="RefSeq" id="XP_002177206.1">
    <property type="nucleotide sequence ID" value="XM_002177170.1"/>
</dbReference>
<gene>
    <name evidence="4" type="ORF">PHATRDRAFT_42763</name>
</gene>
<dbReference type="HOGENOM" id="CLU_527322_0_0_1"/>
<feature type="transmembrane region" description="Helical" evidence="3">
    <location>
        <begin position="588"/>
        <end position="610"/>
    </location>
</feature>
<dbReference type="PANTHER" id="PTHR11567:SF202">
    <property type="entry name" value="LYSOPHOSPHATIDIC ACID PHOSPHATASE TYPE 6"/>
    <property type="match status" value="1"/>
</dbReference>
<dbReference type="AlphaFoldDB" id="B7FPG4"/>
<keyword evidence="3" id="KW-1133">Transmembrane helix</keyword>
<proteinExistence type="inferred from homology"/>
<dbReference type="SUPFAM" id="SSF53254">
    <property type="entry name" value="Phosphoglycerate mutase-like"/>
    <property type="match status" value="1"/>
</dbReference>
<dbReference type="InterPro" id="IPR029033">
    <property type="entry name" value="His_PPase_superfam"/>
</dbReference>
<dbReference type="Pfam" id="PF00328">
    <property type="entry name" value="His_Phos_2"/>
    <property type="match status" value="1"/>
</dbReference>
<comment type="similarity">
    <text evidence="1">Belongs to the histidine acid phosphatase family.</text>
</comment>
<dbReference type="KEGG" id="pti:PHATRDRAFT_42763"/>
<dbReference type="PaxDb" id="2850-Phatr42763"/>
<reference evidence="5" key="2">
    <citation type="submission" date="2008-08" db="EMBL/GenBank/DDBJ databases">
        <authorList>
            <consortium name="Diatom Consortium"/>
            <person name="Grigoriev I."/>
            <person name="Grimwood J."/>
            <person name="Kuo A."/>
            <person name="Otillar R.P."/>
            <person name="Salamov A."/>
            <person name="Detter J.C."/>
            <person name="Lindquist E."/>
            <person name="Shapiro H."/>
            <person name="Lucas S."/>
            <person name="Glavina del Rio T."/>
            <person name="Pitluck S."/>
            <person name="Rokhsar D."/>
            <person name="Bowler C."/>
        </authorList>
    </citation>
    <scope>GENOME REANNOTATION</scope>
    <source>
        <strain evidence="5">CCAP 1055/1</strain>
    </source>
</reference>
<sequence length="681" mass="76409">MVVQEPRDSWERKPGRVDHGYWHVRSDRVVDCESSSTQPVINTTMPHSLRFLVLCILPILCKAQRSNSPDDWYQKYPFYPPYCSTPSQMALRTIPPLANADQSFGESRLEHASVIIRHGARTPWTSGLNCWEGYAASKETGVWDCDLTTYLAPPPSTDGTAASSNDPNATFLFEKRYDALQHPEHGLSNYFNGTCQLGQLLLRGYAQELTNGQHLRDAYVYDASRENHDPRMRLLDVTTAAVPWSDTNLWYRADDDQRTLMSGQVLLRGLLGPEIRAHVDTHGSYPVIPLHTADRARDVLDPNEAVCPRLAELRQRFAASNAYRAVERSAETLLLRRFMRDVLRIEGDMMAVDCLMTTMCTDRDLPDAVNDYRGTDPTRRTGALHDAPRDHVRRETSEYGVDLFQRLYDWDVQSYTMVYGANDAEYAKLGMQPLWHEVVSVVRGIVHGEATVCCPVRPPAKLALYSGHDTTIMPMLASLGPHVWDGIWAPYASLLVLEVHAINLDGVANRTRYPSDYAFRLVYNGQVLTSRMDDCPDDAELCDIQVLLDHVEPFATPDWDCRLRYPTADAVAETVNQAVRVVTSPGGFLALLMLLVGSAAVGSVGTVCLLTRSGFRRRERYRLPLDDDEDGLVLDDENEKDGISLATTNTRDGYSDHKQRASLAESNHTADEGTLPDLVMT</sequence>
<dbReference type="InterPro" id="IPR050645">
    <property type="entry name" value="Histidine_acid_phosphatase"/>
</dbReference>
<dbReference type="PROSITE" id="PS00778">
    <property type="entry name" value="HIS_ACID_PHOSPHAT_2"/>
    <property type="match status" value="1"/>
</dbReference>
<dbReference type="GO" id="GO:0016791">
    <property type="term" value="F:phosphatase activity"/>
    <property type="evidence" value="ECO:0007669"/>
    <property type="project" value="TreeGrafter"/>
</dbReference>
<dbReference type="Gene3D" id="3.40.50.1240">
    <property type="entry name" value="Phosphoglycerate mutase-like"/>
    <property type="match status" value="1"/>
</dbReference>
<evidence type="ECO:0000313" key="5">
    <source>
        <dbReference type="Proteomes" id="UP000000759"/>
    </source>
</evidence>
<dbReference type="InterPro" id="IPR033379">
    <property type="entry name" value="Acid_Pase_AS"/>
</dbReference>
<dbReference type="PROSITE" id="PS00616">
    <property type="entry name" value="HIS_ACID_PHOSPHAT_1"/>
    <property type="match status" value="1"/>
</dbReference>
<dbReference type="eggNOG" id="ENOG502RRBF">
    <property type="taxonomic scope" value="Eukaryota"/>
</dbReference>
<keyword evidence="5" id="KW-1185">Reference proteome</keyword>
<reference evidence="4 5" key="1">
    <citation type="journal article" date="2008" name="Nature">
        <title>The Phaeodactylum genome reveals the evolutionary history of diatom genomes.</title>
        <authorList>
            <person name="Bowler C."/>
            <person name="Allen A.E."/>
            <person name="Badger J.H."/>
            <person name="Grimwood J."/>
            <person name="Jabbari K."/>
            <person name="Kuo A."/>
            <person name="Maheswari U."/>
            <person name="Martens C."/>
            <person name="Maumus F."/>
            <person name="Otillar R.P."/>
            <person name="Rayko E."/>
            <person name="Salamov A."/>
            <person name="Vandepoele K."/>
            <person name="Beszteri B."/>
            <person name="Gruber A."/>
            <person name="Heijde M."/>
            <person name="Katinka M."/>
            <person name="Mock T."/>
            <person name="Valentin K."/>
            <person name="Verret F."/>
            <person name="Berges J.A."/>
            <person name="Brownlee C."/>
            <person name="Cadoret J.P."/>
            <person name="Chiovitti A."/>
            <person name="Choi C.J."/>
            <person name="Coesel S."/>
            <person name="De Martino A."/>
            <person name="Detter J.C."/>
            <person name="Durkin C."/>
            <person name="Falciatore A."/>
            <person name="Fournet J."/>
            <person name="Haruta M."/>
            <person name="Huysman M.J."/>
            <person name="Jenkins B.D."/>
            <person name="Jiroutova K."/>
            <person name="Jorgensen R.E."/>
            <person name="Joubert Y."/>
            <person name="Kaplan A."/>
            <person name="Kroger N."/>
            <person name="Kroth P.G."/>
            <person name="La Roche J."/>
            <person name="Lindquist E."/>
            <person name="Lommer M."/>
            <person name="Martin-Jezequel V."/>
            <person name="Lopez P.J."/>
            <person name="Lucas S."/>
            <person name="Mangogna M."/>
            <person name="McGinnis K."/>
            <person name="Medlin L.K."/>
            <person name="Montsant A."/>
            <person name="Oudot-Le Secq M.P."/>
            <person name="Napoli C."/>
            <person name="Obornik M."/>
            <person name="Parker M.S."/>
            <person name="Petit J.L."/>
            <person name="Porcel B.M."/>
            <person name="Poulsen N."/>
            <person name="Robison M."/>
            <person name="Rychlewski L."/>
            <person name="Rynearson T.A."/>
            <person name="Schmutz J."/>
            <person name="Shapiro H."/>
            <person name="Siaut M."/>
            <person name="Stanley M."/>
            <person name="Sussman M.R."/>
            <person name="Taylor A.R."/>
            <person name="Vardi A."/>
            <person name="von Dassow P."/>
            <person name="Vyverman W."/>
            <person name="Willis A."/>
            <person name="Wyrwicz L.S."/>
            <person name="Rokhsar D.S."/>
            <person name="Weissenbach J."/>
            <person name="Armbrust E.V."/>
            <person name="Green B.R."/>
            <person name="Van de Peer Y."/>
            <person name="Grigoriev I.V."/>
        </authorList>
    </citation>
    <scope>NUCLEOTIDE SEQUENCE [LARGE SCALE GENOMIC DNA]</scope>
    <source>
        <strain evidence="4 5">CCAP 1055/1</strain>
    </source>
</reference>
<protein>
    <recommendedName>
        <fullName evidence="6">Acid phosphatase</fullName>
    </recommendedName>
</protein>